<dbReference type="GO" id="GO:0016887">
    <property type="term" value="F:ATP hydrolysis activity"/>
    <property type="evidence" value="ECO:0007669"/>
    <property type="project" value="InterPro"/>
</dbReference>
<evidence type="ECO:0000256" key="4">
    <source>
        <dbReference type="ARBA" id="ARBA00022840"/>
    </source>
</evidence>
<evidence type="ECO:0000313" key="11">
    <source>
        <dbReference type="Proteomes" id="UP000184389"/>
    </source>
</evidence>
<dbReference type="InterPro" id="IPR039421">
    <property type="entry name" value="Type_1_exporter"/>
</dbReference>
<accession>A0A1M5S6K3</accession>
<dbReference type="EMBL" id="FQXR01000002">
    <property type="protein sequence ID" value="SHH34075.1"/>
    <property type="molecule type" value="Genomic_DNA"/>
</dbReference>
<feature type="transmembrane region" description="Helical" evidence="7">
    <location>
        <begin position="255"/>
        <end position="274"/>
    </location>
</feature>
<evidence type="ECO:0000256" key="2">
    <source>
        <dbReference type="ARBA" id="ARBA00022692"/>
    </source>
</evidence>
<keyword evidence="3" id="KW-0547">Nucleotide-binding</keyword>
<evidence type="ECO:0000256" key="7">
    <source>
        <dbReference type="SAM" id="Phobius"/>
    </source>
</evidence>
<evidence type="ECO:0000259" key="9">
    <source>
        <dbReference type="PROSITE" id="PS50929"/>
    </source>
</evidence>
<dbReference type="SUPFAM" id="SSF52540">
    <property type="entry name" value="P-loop containing nucleoside triphosphate hydrolases"/>
    <property type="match status" value="1"/>
</dbReference>
<evidence type="ECO:0000256" key="3">
    <source>
        <dbReference type="ARBA" id="ARBA00022741"/>
    </source>
</evidence>
<keyword evidence="5 7" id="KW-1133">Transmembrane helix</keyword>
<dbReference type="InterPro" id="IPR027417">
    <property type="entry name" value="P-loop_NTPase"/>
</dbReference>
<sequence length="606" mass="69638">MRYIQAASKKKTIQRMVEPITKEIWWSMILHGISGGLIPVLSVFSMEWITSRILKSNVEIGEVIKIIALVSLGGFCLEIIKTQTERRTYNKINLIRMNFLKKLMHKTMTMDLKYYENPEFADEMESCIIAVQSNTNGIEGIYHMVYLLGAKLLGAILLAIILARINFWIVVVIFLSVLFTFWTLTKISDARYQRKEELNQAERRNFGYGHLTTDFSYGKDIRIYNFQDRFLQSYENEIQNLEGIYRDLFLIERRFSLLSILGLVFADLFAYYILTTNGMLTFQVSEFVMYLTATSIFSLMMNEITEDFANVHREFAYCKDTIGFLDMNFITDESDKSYAPGTPISVEFEHVSFKYPNSKKYVFEDLSFKIEPSEKLALVGVNGAGKTTIVKLLTGLYRPTSGRILINDIDYTQFSIEDLHELFGVVFQDIEPLAVTIKENVAASSKDIDGKRVEMALRQVGLWDKISQYEKGIDQMLLKIINEDGAVLSGGENQKLMIARALYRKGTQMMIMDEPTAALDALAEEKIYREFDQIMQGKTSLFISHRLASTLFCDRILLLDGGKVLEEGTHDELLNYDGLYAHMFKTQGKYYQEVEKNEKQASVESI</sequence>
<dbReference type="SMART" id="SM00382">
    <property type="entry name" value="AAA"/>
    <property type="match status" value="1"/>
</dbReference>
<gene>
    <name evidence="10" type="ORF">SAMN02745180_00086</name>
</gene>
<dbReference type="SUPFAM" id="SSF90123">
    <property type="entry name" value="ABC transporter transmembrane region"/>
    <property type="match status" value="1"/>
</dbReference>
<proteinExistence type="predicted"/>
<evidence type="ECO:0000313" key="10">
    <source>
        <dbReference type="EMBL" id="SHH34075.1"/>
    </source>
</evidence>
<dbReference type="InterPro" id="IPR003593">
    <property type="entry name" value="AAA+_ATPase"/>
</dbReference>
<dbReference type="InterPro" id="IPR036640">
    <property type="entry name" value="ABC1_TM_sf"/>
</dbReference>
<dbReference type="InterPro" id="IPR003439">
    <property type="entry name" value="ABC_transporter-like_ATP-bd"/>
</dbReference>
<dbReference type="PANTHER" id="PTHR24221:SF646">
    <property type="entry name" value="HAEMOLYSIN SECRETION ATP-BINDING PROTEIN"/>
    <property type="match status" value="1"/>
</dbReference>
<dbReference type="InterPro" id="IPR011527">
    <property type="entry name" value="ABC1_TM_dom"/>
</dbReference>
<name>A0A1M5S6K3_9FIRM</name>
<keyword evidence="4 10" id="KW-0067">ATP-binding</keyword>
<reference evidence="10 11" key="1">
    <citation type="submission" date="2016-11" db="EMBL/GenBank/DDBJ databases">
        <authorList>
            <person name="Jaros S."/>
            <person name="Januszkiewicz K."/>
            <person name="Wedrychowicz H."/>
        </authorList>
    </citation>
    <scope>NUCLEOTIDE SEQUENCE [LARGE SCALE GENOMIC DNA]</scope>
    <source>
        <strain evidence="10 11">DSM 13106</strain>
    </source>
</reference>
<dbReference type="STRING" id="1123281.SAMN02745180_00086"/>
<evidence type="ECO:0000259" key="8">
    <source>
        <dbReference type="PROSITE" id="PS50893"/>
    </source>
</evidence>
<dbReference type="GO" id="GO:0005886">
    <property type="term" value="C:plasma membrane"/>
    <property type="evidence" value="ECO:0007669"/>
    <property type="project" value="UniProtKB-SubCell"/>
</dbReference>
<keyword evidence="6 7" id="KW-0472">Membrane</keyword>
<dbReference type="PROSITE" id="PS50929">
    <property type="entry name" value="ABC_TM1F"/>
    <property type="match status" value="1"/>
</dbReference>
<organism evidence="10 11">
    <name type="scientific">Sporanaerobacter acetigenes DSM 13106</name>
    <dbReference type="NCBI Taxonomy" id="1123281"/>
    <lineage>
        <taxon>Bacteria</taxon>
        <taxon>Bacillati</taxon>
        <taxon>Bacillota</taxon>
        <taxon>Tissierellia</taxon>
        <taxon>Tissierellales</taxon>
        <taxon>Sporanaerobacteraceae</taxon>
        <taxon>Sporanaerobacter</taxon>
    </lineage>
</organism>
<evidence type="ECO:0000256" key="6">
    <source>
        <dbReference type="ARBA" id="ARBA00023136"/>
    </source>
</evidence>
<feature type="transmembrane region" description="Helical" evidence="7">
    <location>
        <begin position="141"/>
        <end position="161"/>
    </location>
</feature>
<protein>
    <submittedName>
        <fullName evidence="10">ATP-binding cassette, subfamily C</fullName>
    </submittedName>
</protein>
<dbReference type="OrthoDB" id="9806127at2"/>
<keyword evidence="2 7" id="KW-0812">Transmembrane</keyword>
<dbReference type="GO" id="GO:0005524">
    <property type="term" value="F:ATP binding"/>
    <property type="evidence" value="ECO:0007669"/>
    <property type="project" value="UniProtKB-KW"/>
</dbReference>
<evidence type="ECO:0000256" key="5">
    <source>
        <dbReference type="ARBA" id="ARBA00022989"/>
    </source>
</evidence>
<dbReference type="GO" id="GO:0034040">
    <property type="term" value="F:ATPase-coupled lipid transmembrane transporter activity"/>
    <property type="evidence" value="ECO:0007669"/>
    <property type="project" value="TreeGrafter"/>
</dbReference>
<feature type="transmembrane region" description="Helical" evidence="7">
    <location>
        <begin position="24"/>
        <end position="43"/>
    </location>
</feature>
<keyword evidence="11" id="KW-1185">Reference proteome</keyword>
<dbReference type="Proteomes" id="UP000184389">
    <property type="component" value="Unassembled WGS sequence"/>
</dbReference>
<feature type="domain" description="ABC transmembrane type-1" evidence="9">
    <location>
        <begin position="25"/>
        <end position="313"/>
    </location>
</feature>
<feature type="transmembrane region" description="Helical" evidence="7">
    <location>
        <begin position="63"/>
        <end position="80"/>
    </location>
</feature>
<dbReference type="PROSITE" id="PS50893">
    <property type="entry name" value="ABC_TRANSPORTER_2"/>
    <property type="match status" value="1"/>
</dbReference>
<evidence type="ECO:0000256" key="1">
    <source>
        <dbReference type="ARBA" id="ARBA00004651"/>
    </source>
</evidence>
<dbReference type="AlphaFoldDB" id="A0A1M5S6K3"/>
<dbReference type="Pfam" id="PF00005">
    <property type="entry name" value="ABC_tran"/>
    <property type="match status" value="1"/>
</dbReference>
<dbReference type="GO" id="GO:0140359">
    <property type="term" value="F:ABC-type transporter activity"/>
    <property type="evidence" value="ECO:0007669"/>
    <property type="project" value="InterPro"/>
</dbReference>
<dbReference type="PANTHER" id="PTHR24221">
    <property type="entry name" value="ATP-BINDING CASSETTE SUB-FAMILY B"/>
    <property type="match status" value="1"/>
</dbReference>
<comment type="subcellular location">
    <subcellularLocation>
        <location evidence="1">Cell membrane</location>
        <topology evidence="1">Multi-pass membrane protein</topology>
    </subcellularLocation>
</comment>
<feature type="domain" description="ABC transporter" evidence="8">
    <location>
        <begin position="346"/>
        <end position="586"/>
    </location>
</feature>
<dbReference type="RefSeq" id="WP_072742563.1">
    <property type="nucleotide sequence ID" value="NZ_FQXR01000002.1"/>
</dbReference>
<dbReference type="Gene3D" id="1.20.1560.10">
    <property type="entry name" value="ABC transporter type 1, transmembrane domain"/>
    <property type="match status" value="1"/>
</dbReference>
<dbReference type="Gene3D" id="3.40.50.300">
    <property type="entry name" value="P-loop containing nucleotide triphosphate hydrolases"/>
    <property type="match status" value="1"/>
</dbReference>
<feature type="transmembrane region" description="Helical" evidence="7">
    <location>
        <begin position="167"/>
        <end position="185"/>
    </location>
</feature>